<gene>
    <name evidence="3" type="ORF">Bhyg_05621</name>
</gene>
<dbReference type="OrthoDB" id="7791582at2759"/>
<feature type="region of interest" description="Disordered" evidence="1">
    <location>
        <begin position="295"/>
        <end position="324"/>
    </location>
</feature>
<keyword evidence="2" id="KW-1133">Transmembrane helix</keyword>
<evidence type="ECO:0000313" key="4">
    <source>
        <dbReference type="Proteomes" id="UP001151699"/>
    </source>
</evidence>
<dbReference type="AlphaFoldDB" id="A0A9Q0S225"/>
<dbReference type="Proteomes" id="UP001151699">
    <property type="component" value="Chromosome B"/>
</dbReference>
<keyword evidence="2" id="KW-0812">Transmembrane</keyword>
<dbReference type="EMBL" id="WJQU01000002">
    <property type="protein sequence ID" value="KAJ6640690.1"/>
    <property type="molecule type" value="Genomic_DNA"/>
</dbReference>
<keyword evidence="2" id="KW-0472">Membrane</keyword>
<evidence type="ECO:0000313" key="3">
    <source>
        <dbReference type="EMBL" id="KAJ6640690.1"/>
    </source>
</evidence>
<comment type="caution">
    <text evidence="3">The sequence shown here is derived from an EMBL/GenBank/DDBJ whole genome shotgun (WGS) entry which is preliminary data.</text>
</comment>
<evidence type="ECO:0000256" key="2">
    <source>
        <dbReference type="SAM" id="Phobius"/>
    </source>
</evidence>
<organism evidence="3 4">
    <name type="scientific">Pseudolycoriella hygida</name>
    <dbReference type="NCBI Taxonomy" id="35572"/>
    <lineage>
        <taxon>Eukaryota</taxon>
        <taxon>Metazoa</taxon>
        <taxon>Ecdysozoa</taxon>
        <taxon>Arthropoda</taxon>
        <taxon>Hexapoda</taxon>
        <taxon>Insecta</taxon>
        <taxon>Pterygota</taxon>
        <taxon>Neoptera</taxon>
        <taxon>Endopterygota</taxon>
        <taxon>Diptera</taxon>
        <taxon>Nematocera</taxon>
        <taxon>Sciaroidea</taxon>
        <taxon>Sciaridae</taxon>
        <taxon>Pseudolycoriella</taxon>
    </lineage>
</organism>
<name>A0A9Q0S225_9DIPT</name>
<evidence type="ECO:0000256" key="1">
    <source>
        <dbReference type="SAM" id="MobiDB-lite"/>
    </source>
</evidence>
<protein>
    <submittedName>
        <fullName evidence="3">Uncharacterized protein</fullName>
    </submittedName>
</protein>
<sequence length="324" mass="37043">MSAKTPTDGIRTKQHKIGMRIQLSRSLCGWRTVLVGLLVVPVFILEAQLFRPPRQHRSNLFLMMQFPPYNFFQQHRNNAKNLETLNSRVTLSSSDDSYYNMMVDVRKPVDAMHKMHGIEEQLQQQPEPVNYIDLVVENKNAFFDEDGNKMRPHGQPGNVFSRVFIGANVTPRLKKDSMIIGHHRNVAKPMSLAEQIISNLAANNLAVNFSQSTSTNFWFPFVSQGAKFSNTGRSDDHRNRGIIRIYSDKKPQVIIINGPTRIYGAGTESKFPPFLEFFVQRIQKYFSVYKYEDLSRPGLPSQMPPDPEYSATEDEAVEATTENN</sequence>
<feature type="transmembrane region" description="Helical" evidence="2">
    <location>
        <begin position="28"/>
        <end position="50"/>
    </location>
</feature>
<keyword evidence="4" id="KW-1185">Reference proteome</keyword>
<reference evidence="3" key="1">
    <citation type="submission" date="2022-07" db="EMBL/GenBank/DDBJ databases">
        <authorList>
            <person name="Trinca V."/>
            <person name="Uliana J.V.C."/>
            <person name="Torres T.T."/>
            <person name="Ward R.J."/>
            <person name="Monesi N."/>
        </authorList>
    </citation>
    <scope>NUCLEOTIDE SEQUENCE</scope>
    <source>
        <strain evidence="3">HSMRA1968</strain>
        <tissue evidence="3">Whole embryos</tissue>
    </source>
</reference>
<proteinExistence type="predicted"/>
<accession>A0A9Q0S225</accession>